<comment type="subunit">
    <text evidence="8">Homodimer.</text>
</comment>
<dbReference type="PIRSF" id="PIRSF000445">
    <property type="entry name" value="4pyrrol_synth_GluRdtase"/>
    <property type="match status" value="1"/>
</dbReference>
<gene>
    <name evidence="8" type="primary">hemA</name>
    <name evidence="17" type="ORF">B5766_00165</name>
</gene>
<dbReference type="HAMAP" id="MF_00087">
    <property type="entry name" value="Glu_tRNA_reductase"/>
    <property type="match status" value="1"/>
</dbReference>
<comment type="catalytic activity">
    <reaction evidence="7 8 13">
        <text>(S)-4-amino-5-oxopentanoate + tRNA(Glu) + NADP(+) = L-glutamyl-tRNA(Glu) + NADPH + H(+)</text>
        <dbReference type="Rhea" id="RHEA:12344"/>
        <dbReference type="Rhea" id="RHEA-COMP:9663"/>
        <dbReference type="Rhea" id="RHEA-COMP:9680"/>
        <dbReference type="ChEBI" id="CHEBI:15378"/>
        <dbReference type="ChEBI" id="CHEBI:57501"/>
        <dbReference type="ChEBI" id="CHEBI:57783"/>
        <dbReference type="ChEBI" id="CHEBI:58349"/>
        <dbReference type="ChEBI" id="CHEBI:78442"/>
        <dbReference type="ChEBI" id="CHEBI:78520"/>
        <dbReference type="EC" id="1.2.1.70"/>
    </reaction>
</comment>
<dbReference type="PANTHER" id="PTHR43013">
    <property type="entry name" value="GLUTAMYL-TRNA REDUCTASE"/>
    <property type="match status" value="1"/>
</dbReference>
<evidence type="ECO:0000256" key="8">
    <source>
        <dbReference type="HAMAP-Rule" id="MF_00087"/>
    </source>
</evidence>
<feature type="site" description="Important for activity" evidence="8 12">
    <location>
        <position position="111"/>
    </location>
</feature>
<feature type="binding site" evidence="8 11">
    <location>
        <begin position="201"/>
        <end position="206"/>
    </location>
    <ligand>
        <name>NADP(+)</name>
        <dbReference type="ChEBI" id="CHEBI:58349"/>
    </ligand>
</feature>
<dbReference type="InterPro" id="IPR015896">
    <property type="entry name" value="4pyrrol_synth_GluRdtase_dimer"/>
</dbReference>
<dbReference type="GO" id="GO:0050661">
    <property type="term" value="F:NADP binding"/>
    <property type="evidence" value="ECO:0007669"/>
    <property type="project" value="InterPro"/>
</dbReference>
<protein>
    <recommendedName>
        <fullName evidence="3 8">Glutamyl-tRNA reductase</fullName>
        <shortName evidence="8">GluTR</shortName>
        <ecNumber evidence="3 8">1.2.1.70</ecNumber>
    </recommendedName>
</protein>
<dbReference type="InterPro" id="IPR036291">
    <property type="entry name" value="NAD(P)-bd_dom_sf"/>
</dbReference>
<evidence type="ECO:0000256" key="1">
    <source>
        <dbReference type="ARBA" id="ARBA00005059"/>
    </source>
</evidence>
<dbReference type="Gene3D" id="3.40.50.720">
    <property type="entry name" value="NAD(P)-binding Rossmann-like Domain"/>
    <property type="match status" value="1"/>
</dbReference>
<evidence type="ECO:0000256" key="6">
    <source>
        <dbReference type="ARBA" id="ARBA00023244"/>
    </source>
</evidence>
<evidence type="ECO:0000256" key="9">
    <source>
        <dbReference type="PIRSR" id="PIRSR000445-1"/>
    </source>
</evidence>
<dbReference type="InterPro" id="IPR015895">
    <property type="entry name" value="4pyrrol_synth_GluRdtase_N"/>
</dbReference>
<dbReference type="InterPro" id="IPR036343">
    <property type="entry name" value="GluRdtase_N_sf"/>
</dbReference>
<sequence>MLLCLTANHKNAEFSVLERLSERSEHAARRLVTEHPAVRGAVVVSTCNRFEVYIDVAPGPGHGPIAACPVAGLPNDGLHAGMLAVAELTELTFPELVANFHIVQANAVAEHLFAVASGLESVVVGEGEISGQVRRALEQARAEHATTPELERLFQRASTISREVRNETGIGSAGRSLVRLALDLAEGRVTDWTNTRILLVGTGQYAGATLAALRERGAHLVRVYSPSGRAAKFAASHALEPVASSDAARAMANAEVVITCTTADHHVIDAPRLANGRAQLRELTAIATTGTLSAAIHPHDQLAERQLLIDLGLPRNIDPAVAHIAGVELLDLETIRIHAPLEEITATEHARNIVARAARDHREAREELDVTPVVVALRHHVFDILDREITRATRRGDADGAIESALRHMAGVLLHTPMVRSREFTRAGKQRAWVEGVQAVFGVTADELDASTTGAHNTAGRIGWARNHDIPPDEAAVG</sequence>
<feature type="binding site" evidence="8 10">
    <location>
        <begin position="126"/>
        <end position="128"/>
    </location>
    <ligand>
        <name>substrate</name>
    </ligand>
</feature>
<dbReference type="Pfam" id="PF00745">
    <property type="entry name" value="GlutR_dimer"/>
    <property type="match status" value="1"/>
</dbReference>
<dbReference type="SUPFAM" id="SSF69742">
    <property type="entry name" value="Glutamyl tRNA-reductase catalytic, N-terminal domain"/>
    <property type="match status" value="1"/>
</dbReference>
<dbReference type="EMBL" id="NAEP01000004">
    <property type="protein sequence ID" value="PDQ36558.1"/>
    <property type="molecule type" value="Genomic_DNA"/>
</dbReference>
<evidence type="ECO:0000256" key="11">
    <source>
        <dbReference type="PIRSR" id="PIRSR000445-3"/>
    </source>
</evidence>
<keyword evidence="6 8" id="KW-0627">Porphyrin biosynthesis</keyword>
<dbReference type="UniPathway" id="UPA00251">
    <property type="reaction ID" value="UER00316"/>
</dbReference>
<dbReference type="GO" id="GO:0008883">
    <property type="term" value="F:glutamyl-tRNA reductase activity"/>
    <property type="evidence" value="ECO:0007669"/>
    <property type="project" value="UniProtKB-UniRule"/>
</dbReference>
<comment type="caution">
    <text evidence="17">The sequence shown here is derived from an EMBL/GenBank/DDBJ whole genome shotgun (WGS) entry which is preliminary data.</text>
</comment>
<dbReference type="AlphaFoldDB" id="A0A2A6FV75"/>
<evidence type="ECO:0000313" key="18">
    <source>
        <dbReference type="Proteomes" id="UP000219994"/>
    </source>
</evidence>
<comment type="pathway">
    <text evidence="1 8 13">Porphyrin-containing compound metabolism; protoporphyrin-IX biosynthesis; 5-aminolevulinate from L-glutamyl-tRNA(Glu): step 1/2.</text>
</comment>
<evidence type="ECO:0000313" key="17">
    <source>
        <dbReference type="EMBL" id="PDQ36558.1"/>
    </source>
</evidence>
<reference evidence="18" key="1">
    <citation type="submission" date="2017-03" db="EMBL/GenBank/DDBJ databases">
        <authorList>
            <person name="Lund M.B."/>
        </authorList>
    </citation>
    <scope>NUCLEOTIDE SEQUENCE [LARGE SCALE GENOMIC DNA]</scope>
</reference>
<evidence type="ECO:0000256" key="13">
    <source>
        <dbReference type="RuleBase" id="RU000584"/>
    </source>
</evidence>
<name>A0A2A6FV75_9MICO</name>
<feature type="active site" description="Nucleophile" evidence="8 9">
    <location>
        <position position="47"/>
    </location>
</feature>
<dbReference type="PANTHER" id="PTHR43013:SF1">
    <property type="entry name" value="GLUTAMYL-TRNA REDUCTASE"/>
    <property type="match status" value="1"/>
</dbReference>
<dbReference type="GO" id="GO:0019353">
    <property type="term" value="P:protoporphyrinogen IX biosynthetic process from glutamate"/>
    <property type="evidence" value="ECO:0007669"/>
    <property type="project" value="TreeGrafter"/>
</dbReference>
<keyword evidence="4 8" id="KW-0521">NADP</keyword>
<dbReference type="InterPro" id="IPR000343">
    <property type="entry name" value="4pyrrol_synth_GluRdtase"/>
</dbReference>
<evidence type="ECO:0000256" key="3">
    <source>
        <dbReference type="ARBA" id="ARBA00012970"/>
    </source>
</evidence>
<dbReference type="SUPFAM" id="SSF51735">
    <property type="entry name" value="NAD(P)-binding Rossmann-fold domains"/>
    <property type="match status" value="1"/>
</dbReference>
<feature type="binding site" evidence="8 10">
    <location>
        <position position="121"/>
    </location>
    <ligand>
        <name>substrate</name>
    </ligand>
</feature>
<dbReference type="InterPro" id="IPR036453">
    <property type="entry name" value="GluRdtase_dimer_dom_sf"/>
</dbReference>
<feature type="domain" description="Glutamyl-tRNA reductase N-terminal" evidence="16">
    <location>
        <begin position="6"/>
        <end position="168"/>
    </location>
</feature>
<feature type="domain" description="Tetrapyrrole biosynthesis glutamyl-tRNA reductase dimerisation" evidence="14">
    <location>
        <begin position="350"/>
        <end position="442"/>
    </location>
</feature>
<dbReference type="EC" id="1.2.1.70" evidence="3 8"/>
<dbReference type="SUPFAM" id="SSF69075">
    <property type="entry name" value="Glutamyl tRNA-reductase dimerization domain"/>
    <property type="match status" value="1"/>
</dbReference>
<feature type="binding site" evidence="8 10">
    <location>
        <begin position="46"/>
        <end position="49"/>
    </location>
    <ligand>
        <name>substrate</name>
    </ligand>
</feature>
<evidence type="ECO:0000259" key="15">
    <source>
        <dbReference type="Pfam" id="PF01488"/>
    </source>
</evidence>
<feature type="domain" description="Quinate/shikimate 5-dehydrogenase/glutamyl-tRNA reductase" evidence="15">
    <location>
        <begin position="184"/>
        <end position="335"/>
    </location>
</feature>
<evidence type="ECO:0000259" key="14">
    <source>
        <dbReference type="Pfam" id="PF00745"/>
    </source>
</evidence>
<evidence type="ECO:0000256" key="4">
    <source>
        <dbReference type="ARBA" id="ARBA00022857"/>
    </source>
</evidence>
<proteinExistence type="inferred from homology"/>
<evidence type="ECO:0000256" key="10">
    <source>
        <dbReference type="PIRSR" id="PIRSR000445-2"/>
    </source>
</evidence>
<evidence type="ECO:0000256" key="2">
    <source>
        <dbReference type="ARBA" id="ARBA00005916"/>
    </source>
</evidence>
<dbReference type="Gene3D" id="3.30.460.30">
    <property type="entry name" value="Glutamyl-tRNA reductase, N-terminal domain"/>
    <property type="match status" value="1"/>
</dbReference>
<dbReference type="FunFam" id="3.30.460.30:FF:000001">
    <property type="entry name" value="Glutamyl-tRNA reductase"/>
    <property type="match status" value="1"/>
</dbReference>
<dbReference type="InterPro" id="IPR006151">
    <property type="entry name" value="Shikm_DH/Glu-tRNA_Rdtase"/>
</dbReference>
<dbReference type="NCBIfam" id="NF000750">
    <property type="entry name" value="PRK00045.3-4"/>
    <property type="match status" value="1"/>
</dbReference>
<comment type="miscellaneous">
    <text evidence="8">During catalysis, the active site Cys acts as a nucleophile attacking the alpha-carbonyl group of tRNA-bound glutamate with the formation of a thioester intermediate between enzyme and glutamate, and the concomitant release of tRNA(Glu). The thioester intermediate is finally reduced by direct hydride transfer from NADPH, to form the product GSA.</text>
</comment>
<dbReference type="Pfam" id="PF01488">
    <property type="entry name" value="Shikimate_DH"/>
    <property type="match status" value="1"/>
</dbReference>
<accession>A0A2A6FV75</accession>
<comment type="domain">
    <text evidence="8">Possesses an unusual extended V-shaped dimeric structure with each monomer consisting of three distinct domains arranged along a curved 'spinal' alpha-helix. The N-terminal catalytic domain specifically recognizes the glutamate moiety of the substrate. The second domain is the NADPH-binding domain, and the third C-terminal domain is responsible for dimerization.</text>
</comment>
<comment type="function">
    <text evidence="8">Catalyzes the NADPH-dependent reduction of glutamyl-tRNA(Glu) to glutamate 1-semialdehyde (GSA).</text>
</comment>
<organism evidence="17 18">
    <name type="scientific">Candidatus Lumbricidiphila eiseniae</name>
    <dbReference type="NCBI Taxonomy" id="1969409"/>
    <lineage>
        <taxon>Bacteria</taxon>
        <taxon>Bacillati</taxon>
        <taxon>Actinomycetota</taxon>
        <taxon>Actinomycetes</taxon>
        <taxon>Micrococcales</taxon>
        <taxon>Microbacteriaceae</taxon>
        <taxon>Candidatus Lumbricidiphila</taxon>
    </lineage>
</organism>
<dbReference type="Pfam" id="PF05201">
    <property type="entry name" value="GlutR_N"/>
    <property type="match status" value="1"/>
</dbReference>
<dbReference type="NCBIfam" id="TIGR01035">
    <property type="entry name" value="hemA"/>
    <property type="match status" value="1"/>
</dbReference>
<keyword evidence="5 8" id="KW-0560">Oxidoreductase</keyword>
<evidence type="ECO:0000256" key="5">
    <source>
        <dbReference type="ARBA" id="ARBA00023002"/>
    </source>
</evidence>
<evidence type="ECO:0000256" key="7">
    <source>
        <dbReference type="ARBA" id="ARBA00047464"/>
    </source>
</evidence>
<feature type="binding site" evidence="8 10">
    <location>
        <position position="132"/>
    </location>
    <ligand>
        <name>substrate</name>
    </ligand>
</feature>
<comment type="similarity">
    <text evidence="2 8 13">Belongs to the glutamyl-tRNA reductase family.</text>
</comment>
<evidence type="ECO:0000256" key="12">
    <source>
        <dbReference type="PIRSR" id="PIRSR000445-4"/>
    </source>
</evidence>
<dbReference type="Proteomes" id="UP000219994">
    <property type="component" value="Unassembled WGS sequence"/>
</dbReference>
<evidence type="ECO:0000259" key="16">
    <source>
        <dbReference type="Pfam" id="PF05201"/>
    </source>
</evidence>